<dbReference type="EMBL" id="JBBNAE010000002">
    <property type="protein sequence ID" value="KAK9144443.1"/>
    <property type="molecule type" value="Genomic_DNA"/>
</dbReference>
<sequence>MLIKVPASSKAPRQLLGKKFLFLLSTDLFHCNEFMVGPKANDWFHVRRLGEKRLSLPPGDMGWPYIGYMLSSFKAFKSFKSSDPDSFI</sequence>
<dbReference type="Proteomes" id="UP001417504">
    <property type="component" value="Unassembled WGS sequence"/>
</dbReference>
<proteinExistence type="predicted"/>
<dbReference type="AlphaFoldDB" id="A0AAP0PGY2"/>
<protein>
    <submittedName>
        <fullName evidence="1">Uncharacterized protein</fullName>
    </submittedName>
</protein>
<gene>
    <name evidence="1" type="ORF">Sjap_004346</name>
</gene>
<comment type="caution">
    <text evidence="1">The sequence shown here is derived from an EMBL/GenBank/DDBJ whole genome shotgun (WGS) entry which is preliminary data.</text>
</comment>
<accession>A0AAP0PGY2</accession>
<keyword evidence="2" id="KW-1185">Reference proteome</keyword>
<evidence type="ECO:0000313" key="2">
    <source>
        <dbReference type="Proteomes" id="UP001417504"/>
    </source>
</evidence>
<reference evidence="1 2" key="1">
    <citation type="submission" date="2024-01" db="EMBL/GenBank/DDBJ databases">
        <title>Genome assemblies of Stephania.</title>
        <authorList>
            <person name="Yang L."/>
        </authorList>
    </citation>
    <scope>NUCLEOTIDE SEQUENCE [LARGE SCALE GENOMIC DNA]</scope>
    <source>
        <strain evidence="1">QJT</strain>
        <tissue evidence="1">Leaf</tissue>
    </source>
</reference>
<evidence type="ECO:0000313" key="1">
    <source>
        <dbReference type="EMBL" id="KAK9144443.1"/>
    </source>
</evidence>
<organism evidence="1 2">
    <name type="scientific">Stephania japonica</name>
    <dbReference type="NCBI Taxonomy" id="461633"/>
    <lineage>
        <taxon>Eukaryota</taxon>
        <taxon>Viridiplantae</taxon>
        <taxon>Streptophyta</taxon>
        <taxon>Embryophyta</taxon>
        <taxon>Tracheophyta</taxon>
        <taxon>Spermatophyta</taxon>
        <taxon>Magnoliopsida</taxon>
        <taxon>Ranunculales</taxon>
        <taxon>Menispermaceae</taxon>
        <taxon>Menispermoideae</taxon>
        <taxon>Cissampelideae</taxon>
        <taxon>Stephania</taxon>
    </lineage>
</organism>
<name>A0AAP0PGY2_9MAGN</name>